<evidence type="ECO:0000256" key="1">
    <source>
        <dbReference type="ARBA" id="ARBA00005536"/>
    </source>
</evidence>
<keyword evidence="3" id="KW-1185">Reference proteome</keyword>
<reference evidence="2 3" key="1">
    <citation type="submission" date="2024-02" db="EMBL/GenBank/DDBJ databases">
        <authorList>
            <person name="Vignale AGUSTIN F."/>
            <person name="Sosa J E."/>
            <person name="Modenutti C."/>
        </authorList>
    </citation>
    <scope>NUCLEOTIDE SEQUENCE [LARGE SCALE GENOMIC DNA]</scope>
</reference>
<dbReference type="Proteomes" id="UP001642360">
    <property type="component" value="Unassembled WGS sequence"/>
</dbReference>
<accession>A0ABC8UCL0</accession>
<dbReference type="PANTHER" id="PTHR12161">
    <property type="entry name" value="IST1 FAMILY MEMBER"/>
    <property type="match status" value="1"/>
</dbReference>
<feature type="non-terminal residue" evidence="2">
    <location>
        <position position="1"/>
    </location>
</feature>
<name>A0ABC8UCL0_9AQUA</name>
<evidence type="ECO:0000313" key="3">
    <source>
        <dbReference type="Proteomes" id="UP001642360"/>
    </source>
</evidence>
<sequence>VEQLYKDEYVFSAYSQVEIFCDCIITNLRDISKRRHRFGQEFERSNVELLPGNNVNSQTKHNLDTNPVSDDLKLQLTADIAKDYTLCLEHQVDEQNLVPKCQEFYITLFTSNSKDGYYPDDIEDQSFSGKGFHGKNKLSSKKHGTTKTLNGKCNNDGDKLSNDVSEVVSSLIFAASRCGELPELHLISNVELLPGNNVNSQTKHNLDTNPVSDDLKLQLTADIAKDYTLCLEHQVDEQNLVPKCQEFYITLFTSNSKDGYYPDDIEDQSFSGKGFHGKNKLSSKKHGTTKTLNGKCNNDGEYGIYYESIQENAIDYRKILVEEGFVLHNSYDDQEIVAHYEYEEIEEDSIPRLSHVHPKLPDYDELVTKFTYIKKDHMQKYSNKRALSRWMCW</sequence>
<dbReference type="InterPro" id="IPR042277">
    <property type="entry name" value="IST1-like"/>
</dbReference>
<dbReference type="InterPro" id="IPR005061">
    <property type="entry name" value="Ist1"/>
</dbReference>
<comment type="similarity">
    <text evidence="1">Belongs to the IST1 family.</text>
</comment>
<proteinExistence type="inferred from homology"/>
<dbReference type="Gene3D" id="1.20.1260.60">
    <property type="entry name" value="Vacuolar protein sorting-associated protein Ist1"/>
    <property type="match status" value="2"/>
</dbReference>
<organism evidence="2 3">
    <name type="scientific">Ilex paraguariensis</name>
    <name type="common">yerba mate</name>
    <dbReference type="NCBI Taxonomy" id="185542"/>
    <lineage>
        <taxon>Eukaryota</taxon>
        <taxon>Viridiplantae</taxon>
        <taxon>Streptophyta</taxon>
        <taxon>Embryophyta</taxon>
        <taxon>Tracheophyta</taxon>
        <taxon>Spermatophyta</taxon>
        <taxon>Magnoliopsida</taxon>
        <taxon>eudicotyledons</taxon>
        <taxon>Gunneridae</taxon>
        <taxon>Pentapetalae</taxon>
        <taxon>asterids</taxon>
        <taxon>campanulids</taxon>
        <taxon>Aquifoliales</taxon>
        <taxon>Aquifoliaceae</taxon>
        <taxon>Ilex</taxon>
    </lineage>
</organism>
<dbReference type="AlphaFoldDB" id="A0ABC8UCL0"/>
<protein>
    <submittedName>
        <fullName evidence="2">Uncharacterized protein</fullName>
    </submittedName>
</protein>
<comment type="caution">
    <text evidence="2">The sequence shown here is derived from an EMBL/GenBank/DDBJ whole genome shotgun (WGS) entry which is preliminary data.</text>
</comment>
<dbReference type="EMBL" id="CAUOFW020007514">
    <property type="protein sequence ID" value="CAK9179496.1"/>
    <property type="molecule type" value="Genomic_DNA"/>
</dbReference>
<evidence type="ECO:0000313" key="2">
    <source>
        <dbReference type="EMBL" id="CAK9179496.1"/>
    </source>
</evidence>
<dbReference type="PANTHER" id="PTHR12161:SF58">
    <property type="entry name" value="REGULATOR OF VPS4 ACTIVITY IN THE MVB PATHWAY PROTEIN"/>
    <property type="match status" value="1"/>
</dbReference>
<gene>
    <name evidence="2" type="ORF">ILEXP_LOCUS49432</name>
</gene>